<keyword evidence="2" id="KW-1185">Reference proteome</keyword>
<dbReference type="RefSeq" id="WP_137816916.1">
    <property type="nucleotide sequence ID" value="NZ_BJFL01000081.1"/>
</dbReference>
<name>A0A4D4JJD8_9PSEU</name>
<dbReference type="AlphaFoldDB" id="A0A4D4JJD8"/>
<dbReference type="OrthoDB" id="237364at2"/>
<evidence type="ECO:0000313" key="2">
    <source>
        <dbReference type="Proteomes" id="UP000298860"/>
    </source>
</evidence>
<protein>
    <submittedName>
        <fullName evidence="1">Uncharacterized protein</fullName>
    </submittedName>
</protein>
<organism evidence="1 2">
    <name type="scientific">Gandjariella thermophila</name>
    <dbReference type="NCBI Taxonomy" id="1931992"/>
    <lineage>
        <taxon>Bacteria</taxon>
        <taxon>Bacillati</taxon>
        <taxon>Actinomycetota</taxon>
        <taxon>Actinomycetes</taxon>
        <taxon>Pseudonocardiales</taxon>
        <taxon>Pseudonocardiaceae</taxon>
        <taxon>Gandjariella</taxon>
    </lineage>
</organism>
<gene>
    <name evidence="1" type="ORF">GTS_56560</name>
</gene>
<dbReference type="Proteomes" id="UP000298860">
    <property type="component" value="Unassembled WGS sequence"/>
</dbReference>
<dbReference type="EMBL" id="BJFL01000081">
    <property type="protein sequence ID" value="GDY34023.1"/>
    <property type="molecule type" value="Genomic_DNA"/>
</dbReference>
<proteinExistence type="predicted"/>
<comment type="caution">
    <text evidence="1">The sequence shown here is derived from an EMBL/GenBank/DDBJ whole genome shotgun (WGS) entry which is preliminary data.</text>
</comment>
<evidence type="ECO:0000313" key="1">
    <source>
        <dbReference type="EMBL" id="GDY34023.1"/>
    </source>
</evidence>
<sequence length="151" mass="17046">MLENSLTDGVLYRYRHTNTGGGRTEAMLAILKTFWTAVSTVFADAWALPPRKSRLTHGVGIISLGFIMDAIADARLDDHDEIDLEHFVKELSTLDEVCRWTSGTWEFPDGNQRKWNDVQNTPRDIQLITNYLLGEYRAGPGGRGPRQLRLG</sequence>
<accession>A0A4D4JJD8</accession>
<reference evidence="2" key="1">
    <citation type="submission" date="2019-04" db="EMBL/GenBank/DDBJ databases">
        <title>Draft genome sequence of Pseudonocardiaceae bacterium SL3-2-4.</title>
        <authorList>
            <person name="Ningsih F."/>
            <person name="Yokota A."/>
            <person name="Sakai Y."/>
            <person name="Nanatani K."/>
            <person name="Yabe S."/>
            <person name="Oetari A."/>
            <person name="Sjamsuridzal W."/>
        </authorList>
    </citation>
    <scope>NUCLEOTIDE SEQUENCE [LARGE SCALE GENOMIC DNA]</scope>
    <source>
        <strain evidence="2">SL3-2-4</strain>
    </source>
</reference>